<comment type="similarity">
    <text evidence="1 9 10">Belongs to the peptidase A8 family.</text>
</comment>
<comment type="function">
    <text evidence="9">This protein specifically catalyzes the removal of signal peptides from prolipoproteins.</text>
</comment>
<keyword evidence="12" id="KW-1185">Reference proteome</keyword>
<name>A0ABN6P839_9PROT</name>
<evidence type="ECO:0000256" key="6">
    <source>
        <dbReference type="ARBA" id="ARBA00022801"/>
    </source>
</evidence>
<comment type="catalytic activity">
    <reaction evidence="9">
        <text>Release of signal peptides from bacterial membrane prolipoproteins. Hydrolyzes -Xaa-Yaa-Zaa-|-(S,diacylglyceryl)Cys-, in which Xaa is hydrophobic (preferably Leu), and Yaa (Ala or Ser) and Zaa (Gly or Ala) have small, neutral side chains.</text>
        <dbReference type="EC" id="3.4.23.36"/>
    </reaction>
</comment>
<protein>
    <recommendedName>
        <fullName evidence="9">Lipoprotein signal peptidase</fullName>
        <ecNumber evidence="9">3.4.23.36</ecNumber>
    </recommendedName>
    <alternativeName>
        <fullName evidence="9">Prolipoprotein signal peptidase</fullName>
    </alternativeName>
    <alternativeName>
        <fullName evidence="9">Signal peptidase II</fullName>
        <shortName evidence="9">SPase II</shortName>
    </alternativeName>
</protein>
<organism evidence="11 12">
    <name type="scientific">Roseomonas fluvialis</name>
    <dbReference type="NCBI Taxonomy" id="1750527"/>
    <lineage>
        <taxon>Bacteria</taxon>
        <taxon>Pseudomonadati</taxon>
        <taxon>Pseudomonadota</taxon>
        <taxon>Alphaproteobacteria</taxon>
        <taxon>Acetobacterales</taxon>
        <taxon>Roseomonadaceae</taxon>
        <taxon>Roseomonas</taxon>
    </lineage>
</organism>
<comment type="subcellular location">
    <subcellularLocation>
        <location evidence="9">Cell membrane</location>
        <topology evidence="9">Multi-pass membrane protein</topology>
    </subcellularLocation>
</comment>
<dbReference type="RefSeq" id="WP_244457141.1">
    <property type="nucleotide sequence ID" value="NZ_AP025637.1"/>
</dbReference>
<dbReference type="PANTHER" id="PTHR33695:SF1">
    <property type="entry name" value="LIPOPROTEIN SIGNAL PEPTIDASE"/>
    <property type="match status" value="1"/>
</dbReference>
<feature type="transmembrane region" description="Helical" evidence="9">
    <location>
        <begin position="131"/>
        <end position="157"/>
    </location>
</feature>
<dbReference type="EMBL" id="AP025637">
    <property type="protein sequence ID" value="BDG75047.1"/>
    <property type="molecule type" value="Genomic_DNA"/>
</dbReference>
<evidence type="ECO:0000256" key="8">
    <source>
        <dbReference type="ARBA" id="ARBA00023136"/>
    </source>
</evidence>
<evidence type="ECO:0000256" key="9">
    <source>
        <dbReference type="HAMAP-Rule" id="MF_00161"/>
    </source>
</evidence>
<evidence type="ECO:0000256" key="5">
    <source>
        <dbReference type="ARBA" id="ARBA00022750"/>
    </source>
</evidence>
<feature type="active site" evidence="9">
    <location>
        <position position="137"/>
    </location>
</feature>
<dbReference type="PRINTS" id="PR00781">
    <property type="entry name" value="LIPOSIGPTASE"/>
</dbReference>
<keyword evidence="2 9" id="KW-1003">Cell membrane</keyword>
<reference evidence="11 12" key="1">
    <citation type="journal article" date="2016" name="Microbes Environ.">
        <title>Phylogenetically diverse aerobic anoxygenic phototrophic bacteria isolated from epilithic biofilms in Tama river, Japan.</title>
        <authorList>
            <person name="Hirose S."/>
            <person name="Matsuura K."/>
            <person name="Haruta S."/>
        </authorList>
    </citation>
    <scope>NUCLEOTIDE SEQUENCE [LARGE SCALE GENOMIC DNA]</scope>
    <source>
        <strain evidence="11 12">S08</strain>
    </source>
</reference>
<dbReference type="EC" id="3.4.23.36" evidence="9"/>
<evidence type="ECO:0000256" key="10">
    <source>
        <dbReference type="RuleBase" id="RU004181"/>
    </source>
</evidence>
<dbReference type="Pfam" id="PF01252">
    <property type="entry name" value="Peptidase_A8"/>
    <property type="match status" value="1"/>
</dbReference>
<evidence type="ECO:0000313" key="11">
    <source>
        <dbReference type="EMBL" id="BDG75047.1"/>
    </source>
</evidence>
<keyword evidence="7 9" id="KW-1133">Transmembrane helix</keyword>
<evidence type="ECO:0000256" key="3">
    <source>
        <dbReference type="ARBA" id="ARBA00022670"/>
    </source>
</evidence>
<feature type="transmembrane region" description="Helical" evidence="9">
    <location>
        <begin position="68"/>
        <end position="86"/>
    </location>
</feature>
<accession>A0ABN6P839</accession>
<keyword evidence="3 9" id="KW-0645">Protease</keyword>
<dbReference type="PANTHER" id="PTHR33695">
    <property type="entry name" value="LIPOPROTEIN SIGNAL PEPTIDASE"/>
    <property type="match status" value="1"/>
</dbReference>
<keyword evidence="8 9" id="KW-0472">Membrane</keyword>
<evidence type="ECO:0000256" key="2">
    <source>
        <dbReference type="ARBA" id="ARBA00022475"/>
    </source>
</evidence>
<comment type="pathway">
    <text evidence="9">Protein modification; lipoprotein biosynthesis (signal peptide cleavage).</text>
</comment>
<proteinExistence type="inferred from homology"/>
<dbReference type="InterPro" id="IPR001872">
    <property type="entry name" value="Peptidase_A8"/>
</dbReference>
<feature type="active site" evidence="9">
    <location>
        <position position="119"/>
    </location>
</feature>
<evidence type="ECO:0000256" key="4">
    <source>
        <dbReference type="ARBA" id="ARBA00022692"/>
    </source>
</evidence>
<gene>
    <name evidence="9" type="primary">lspA</name>
    <name evidence="11" type="ORF">Rmf_49760</name>
</gene>
<dbReference type="HAMAP" id="MF_00161">
    <property type="entry name" value="LspA"/>
    <property type="match status" value="1"/>
</dbReference>
<evidence type="ECO:0000256" key="1">
    <source>
        <dbReference type="ARBA" id="ARBA00006139"/>
    </source>
</evidence>
<evidence type="ECO:0000313" key="12">
    <source>
        <dbReference type="Proteomes" id="UP000831327"/>
    </source>
</evidence>
<keyword evidence="4 9" id="KW-0812">Transmembrane</keyword>
<keyword evidence="5 9" id="KW-0064">Aspartyl protease</keyword>
<comment type="caution">
    <text evidence="9">Lacks conserved residue(s) required for the propagation of feature annotation.</text>
</comment>
<evidence type="ECO:0000256" key="7">
    <source>
        <dbReference type="ARBA" id="ARBA00022989"/>
    </source>
</evidence>
<keyword evidence="6 9" id="KW-0378">Hydrolase</keyword>
<sequence length="162" mass="16352">MSLPAGLAVAAATLALDQALKAWASSGAMPENGYAPIAELGGLGLGATLVYNPGIVFGMVLPEADSRLLVIVLAAAIASVVLVRMVRSRRILLNVARGAVVGGAASNIIDRARVGAVVDYLVVHTGPQVRFVFNLADVAIIAGALLLFAAAAAYALLPGKPA</sequence>
<feature type="transmembrane region" description="Helical" evidence="9">
    <location>
        <begin position="40"/>
        <end position="61"/>
    </location>
</feature>
<dbReference type="Proteomes" id="UP000831327">
    <property type="component" value="Chromosome"/>
</dbReference>